<keyword evidence="4 10" id="KW-0863">Zinc-finger</keyword>
<evidence type="ECO:0000256" key="10">
    <source>
        <dbReference type="PROSITE-ProRule" id="PRU00146"/>
    </source>
</evidence>
<feature type="binding site" evidence="9">
    <location>
        <position position="369"/>
    </location>
    <ligand>
        <name>Zn(2+)</name>
        <dbReference type="ChEBI" id="CHEBI:29105"/>
        <label>2</label>
    </ligand>
</feature>
<evidence type="ECO:0000256" key="8">
    <source>
        <dbReference type="PIRSR" id="PIRSR628651-50"/>
    </source>
</evidence>
<comment type="subunit">
    <text evidence="11">Component of an histone acetyltransferase complex. Interacts with H3K4me3 and to a lesser extent with H3K4me2.</text>
</comment>
<evidence type="ECO:0000256" key="6">
    <source>
        <dbReference type="ARBA" id="ARBA00022853"/>
    </source>
</evidence>
<evidence type="ECO:0000256" key="12">
    <source>
        <dbReference type="SAM" id="MobiDB-lite"/>
    </source>
</evidence>
<dbReference type="Gene3D" id="6.10.140.1740">
    <property type="match status" value="1"/>
</dbReference>
<keyword evidence="5 9" id="KW-0862">Zinc</keyword>
<dbReference type="VEuPathDB" id="FungiDB:PSHT_09151"/>
<dbReference type="PROSITE" id="PS50016">
    <property type="entry name" value="ZF_PHD_2"/>
    <property type="match status" value="1"/>
</dbReference>
<comment type="similarity">
    <text evidence="2 11">Belongs to the ING family.</text>
</comment>
<evidence type="ECO:0000256" key="7">
    <source>
        <dbReference type="ARBA" id="ARBA00023242"/>
    </source>
</evidence>
<dbReference type="SUPFAM" id="SSF57903">
    <property type="entry name" value="FYVE/PHD zinc finger"/>
    <property type="match status" value="1"/>
</dbReference>
<dbReference type="OrthoDB" id="5411773at2759"/>
<feature type="binding site" evidence="9">
    <location>
        <position position="379"/>
    </location>
    <ligand>
        <name>Zn(2+)</name>
        <dbReference type="ChEBI" id="CHEBI:29105"/>
        <label>1</label>
    </ligand>
</feature>
<evidence type="ECO:0000256" key="2">
    <source>
        <dbReference type="ARBA" id="ARBA00010210"/>
    </source>
</evidence>
<dbReference type="AlphaFoldDB" id="A0A2S4VIQ4"/>
<dbReference type="GO" id="GO:0008270">
    <property type="term" value="F:zinc ion binding"/>
    <property type="evidence" value="ECO:0007669"/>
    <property type="project" value="UniProtKB-KW"/>
</dbReference>
<dbReference type="GO" id="GO:0000785">
    <property type="term" value="C:chromatin"/>
    <property type="evidence" value="ECO:0007669"/>
    <property type="project" value="UniProtKB-ARBA"/>
</dbReference>
<feature type="site" description="Histone H3K4me3 binding" evidence="8">
    <location>
        <position position="365"/>
    </location>
</feature>
<comment type="domain">
    <text evidence="11">The PHD-type zinc finger mediates the binding to H3K4me3.</text>
</comment>
<evidence type="ECO:0000256" key="1">
    <source>
        <dbReference type="ARBA" id="ARBA00004123"/>
    </source>
</evidence>
<feature type="binding site" evidence="9">
    <location>
        <position position="351"/>
    </location>
    <ligand>
        <name>Zn(2+)</name>
        <dbReference type="ChEBI" id="CHEBI:29105"/>
        <label>1</label>
    </ligand>
</feature>
<feature type="compositionally biased region" description="Basic residues" evidence="12">
    <location>
        <begin position="1"/>
        <end position="10"/>
    </location>
</feature>
<dbReference type="SMART" id="SM00249">
    <property type="entry name" value="PHD"/>
    <property type="match status" value="1"/>
</dbReference>
<dbReference type="InterPro" id="IPR011011">
    <property type="entry name" value="Znf_FYVE_PHD"/>
</dbReference>
<comment type="subcellular location">
    <subcellularLocation>
        <location evidence="1 11">Nucleus</location>
    </subcellularLocation>
</comment>
<dbReference type="InterPro" id="IPR013083">
    <property type="entry name" value="Znf_RING/FYVE/PHD"/>
</dbReference>
<feature type="compositionally biased region" description="Polar residues" evidence="12">
    <location>
        <begin position="227"/>
        <end position="254"/>
    </location>
</feature>
<dbReference type="VEuPathDB" id="FungiDB:PSTT_00881"/>
<reference evidence="14 15" key="1">
    <citation type="submission" date="2017-12" db="EMBL/GenBank/DDBJ databases">
        <title>Gene loss provides genomic basis for host adaptation in cereal stripe rust fungi.</title>
        <authorList>
            <person name="Xia C."/>
        </authorList>
    </citation>
    <scope>NUCLEOTIDE SEQUENCE [LARGE SCALE GENOMIC DNA]</scope>
    <source>
        <strain evidence="14 15">93TX-2</strain>
    </source>
</reference>
<feature type="site" description="Histone H3K4me3 binding" evidence="8">
    <location>
        <position position="374"/>
    </location>
</feature>
<evidence type="ECO:0000313" key="14">
    <source>
        <dbReference type="EMBL" id="POW09397.1"/>
    </source>
</evidence>
<reference evidence="15" key="3">
    <citation type="journal article" date="2018" name="Mol. Plant Microbe Interact.">
        <title>Genome sequence resources for the wheat stripe rust pathogen (Puccinia striiformis f. sp. tritici) and the barley stripe rust pathogen (Puccinia striiformis f. sp. hordei).</title>
        <authorList>
            <person name="Xia C."/>
            <person name="Wang M."/>
            <person name="Yin C."/>
            <person name="Cornejo O.E."/>
            <person name="Hulbert S.H."/>
            <person name="Chen X."/>
        </authorList>
    </citation>
    <scope>NUCLEOTIDE SEQUENCE [LARGE SCALE GENOMIC DNA]</scope>
    <source>
        <strain evidence="15">93TX-2</strain>
    </source>
</reference>
<dbReference type="InterPro" id="IPR024610">
    <property type="entry name" value="ING_N_histone-binding"/>
</dbReference>
<feature type="region of interest" description="Disordered" evidence="12">
    <location>
        <begin position="410"/>
        <end position="429"/>
    </location>
</feature>
<comment type="caution">
    <text evidence="14">The sequence shown here is derived from an EMBL/GenBank/DDBJ whole genome shotgun (WGS) entry which is preliminary data.</text>
</comment>
<evidence type="ECO:0000256" key="4">
    <source>
        <dbReference type="ARBA" id="ARBA00022771"/>
    </source>
</evidence>
<proteinExistence type="inferred from homology"/>
<reference evidence="15" key="2">
    <citation type="journal article" date="2018" name="BMC Genomics">
        <title>Genomic insights into host adaptation between the wheat stripe rust pathogen (Puccinia striiformis f. sp. tritici) and the barley stripe rust pathogen (Puccinia striiformis f. sp. hordei).</title>
        <authorList>
            <person name="Xia C."/>
            <person name="Wang M."/>
            <person name="Yin C."/>
            <person name="Cornejo O.E."/>
            <person name="Hulbert S.H."/>
            <person name="Chen X."/>
        </authorList>
    </citation>
    <scope>NUCLEOTIDE SEQUENCE [LARGE SCALE GENOMIC DNA]</scope>
    <source>
        <strain evidence="15">93TX-2</strain>
    </source>
</reference>
<evidence type="ECO:0000256" key="3">
    <source>
        <dbReference type="ARBA" id="ARBA00022723"/>
    </source>
</evidence>
<dbReference type="GO" id="GO:0005634">
    <property type="term" value="C:nucleus"/>
    <property type="evidence" value="ECO:0007669"/>
    <property type="project" value="UniProtKB-SubCell"/>
</dbReference>
<dbReference type="GO" id="GO:0006355">
    <property type="term" value="P:regulation of DNA-templated transcription"/>
    <property type="evidence" value="ECO:0007669"/>
    <property type="project" value="TreeGrafter"/>
</dbReference>
<feature type="site" description="Histone H3K4me3 binding" evidence="8">
    <location>
        <position position="361"/>
    </location>
</feature>
<evidence type="ECO:0000313" key="15">
    <source>
        <dbReference type="Proteomes" id="UP000238274"/>
    </source>
</evidence>
<dbReference type="Gene3D" id="3.30.40.10">
    <property type="entry name" value="Zinc/RING finger domain, C3HC4 (zinc finger)"/>
    <property type="match status" value="1"/>
</dbReference>
<feature type="binding site" evidence="9">
    <location>
        <position position="353"/>
    </location>
    <ligand>
        <name>Zn(2+)</name>
        <dbReference type="ChEBI" id="CHEBI:29105"/>
        <label>1</label>
    </ligand>
</feature>
<keyword evidence="3 9" id="KW-0479">Metal-binding</keyword>
<dbReference type="PANTHER" id="PTHR10333">
    <property type="entry name" value="INHIBITOR OF GROWTH PROTEIN"/>
    <property type="match status" value="1"/>
</dbReference>
<dbReference type="SMART" id="SM01408">
    <property type="entry name" value="ING"/>
    <property type="match status" value="1"/>
</dbReference>
<name>A0A2S4VIQ4_9BASI</name>
<dbReference type="PANTHER" id="PTHR10333:SF42">
    <property type="entry name" value="INHIBITOR OF GROWTH PROTEIN 5"/>
    <property type="match status" value="1"/>
</dbReference>
<keyword evidence="15" id="KW-1185">Reference proteome</keyword>
<feature type="domain" description="PHD-type" evidence="13">
    <location>
        <begin position="348"/>
        <end position="402"/>
    </location>
</feature>
<evidence type="ECO:0000256" key="11">
    <source>
        <dbReference type="RuleBase" id="RU361213"/>
    </source>
</evidence>
<comment type="function">
    <text evidence="11">Component of an histone acetyltransferase complex.</text>
</comment>
<evidence type="ECO:0000256" key="5">
    <source>
        <dbReference type="ARBA" id="ARBA00022833"/>
    </source>
</evidence>
<feature type="region of interest" description="Disordered" evidence="12">
    <location>
        <begin position="218"/>
        <end position="340"/>
    </location>
</feature>
<feature type="compositionally biased region" description="Polar residues" evidence="12">
    <location>
        <begin position="285"/>
        <end position="319"/>
    </location>
</feature>
<dbReference type="Pfam" id="PF12998">
    <property type="entry name" value="ING"/>
    <property type="match status" value="2"/>
</dbReference>
<sequence length="429" mass="48835">MVSKQKKRKTAATNQQEEEQEQNDNQVELERTQRIYDDFKNELSSHSHLRLTHTKLTTILTVIDQTPLDLNRKLSCITELESSLQECQQELQEDLIAYTDYSKSVTSVPTHQTQQAENETQDDLTNRLRTLAEPNLWGIIPALPPPSSSTLPEELKTLLTEISTKMIRLQDLNHDKLNLAESIYTDLDRQLKRLDYDLESFMDLEDMDVHDERRLLETSDNHHHQSRLATPHQSPSRKPITTPNHDQRLSPSQNHGKRTLRSTSSRPDSPNKGLAIRESIDSPKKSTPQKTGKSSTTIEAGTSTRLTRQSIVNHPSSSEARGKENDQIEEETNPIAPSTSLNSVDDQSLYCYCQQISFGDMVACDNLNCKGGQWFHLGCIGLNYLPGDNEDEKWFCKECIQLSDPSVLDEHHNQSGNVDHSKRTSLRKK</sequence>
<dbReference type="GO" id="GO:0006325">
    <property type="term" value="P:chromatin organization"/>
    <property type="evidence" value="ECO:0007669"/>
    <property type="project" value="UniProtKB-KW"/>
</dbReference>
<dbReference type="InterPro" id="IPR019787">
    <property type="entry name" value="Znf_PHD-finger"/>
</dbReference>
<evidence type="ECO:0000256" key="9">
    <source>
        <dbReference type="PIRSR" id="PIRSR628651-51"/>
    </source>
</evidence>
<feature type="binding site" evidence="9">
    <location>
        <position position="376"/>
    </location>
    <ligand>
        <name>Zn(2+)</name>
        <dbReference type="ChEBI" id="CHEBI:29105"/>
        <label>1</label>
    </ligand>
</feature>
<protein>
    <recommendedName>
        <fullName evidence="11">Chromatin modification-related protein</fullName>
    </recommendedName>
</protein>
<dbReference type="InterPro" id="IPR028651">
    <property type="entry name" value="ING_fam"/>
</dbReference>
<accession>A0A2S4VIQ4</accession>
<feature type="binding site" evidence="9">
    <location>
        <position position="396"/>
    </location>
    <ligand>
        <name>Zn(2+)</name>
        <dbReference type="ChEBI" id="CHEBI:29105"/>
        <label>2</label>
    </ligand>
</feature>
<feature type="region of interest" description="Disordered" evidence="12">
    <location>
        <begin position="1"/>
        <end position="28"/>
    </location>
</feature>
<dbReference type="EMBL" id="PKSM01000128">
    <property type="protein sequence ID" value="POW09397.1"/>
    <property type="molecule type" value="Genomic_DNA"/>
</dbReference>
<dbReference type="Proteomes" id="UP000238274">
    <property type="component" value="Unassembled WGS sequence"/>
</dbReference>
<organism evidence="14 15">
    <name type="scientific">Puccinia striiformis</name>
    <dbReference type="NCBI Taxonomy" id="27350"/>
    <lineage>
        <taxon>Eukaryota</taxon>
        <taxon>Fungi</taxon>
        <taxon>Dikarya</taxon>
        <taxon>Basidiomycota</taxon>
        <taxon>Pucciniomycotina</taxon>
        <taxon>Pucciniomycetes</taxon>
        <taxon>Pucciniales</taxon>
        <taxon>Pucciniaceae</taxon>
        <taxon>Puccinia</taxon>
    </lineage>
</organism>
<gene>
    <name evidence="14" type="ORF">PSHT_09151</name>
</gene>
<feature type="binding site" evidence="9">
    <location>
        <position position="399"/>
    </location>
    <ligand>
        <name>Zn(2+)</name>
        <dbReference type="ChEBI" id="CHEBI:29105"/>
        <label>2</label>
    </ligand>
</feature>
<keyword evidence="6 11" id="KW-0156">Chromatin regulator</keyword>
<dbReference type="InterPro" id="IPR001965">
    <property type="entry name" value="Znf_PHD"/>
</dbReference>
<feature type="binding site" evidence="9">
    <location>
        <position position="364"/>
    </location>
    <ligand>
        <name>Zn(2+)</name>
        <dbReference type="ChEBI" id="CHEBI:29105"/>
        <label>2</label>
    </ligand>
</feature>
<keyword evidence="7 11" id="KW-0539">Nucleus</keyword>
<feature type="site" description="Histone H3K4me3 binding" evidence="8">
    <location>
        <position position="350"/>
    </location>
</feature>
<dbReference type="CDD" id="cd15505">
    <property type="entry name" value="PHD_ING"/>
    <property type="match status" value="1"/>
</dbReference>
<evidence type="ECO:0000259" key="13">
    <source>
        <dbReference type="PROSITE" id="PS50016"/>
    </source>
</evidence>